<dbReference type="AlphaFoldDB" id="A0A6A3N7D6"/>
<dbReference type="EMBL" id="QXFV01000354">
    <property type="protein sequence ID" value="KAE9040143.1"/>
    <property type="molecule type" value="Genomic_DNA"/>
</dbReference>
<reference evidence="5 6" key="1">
    <citation type="submission" date="2018-09" db="EMBL/GenBank/DDBJ databases">
        <title>Genomic investigation of the strawberry pathogen Phytophthora fragariae indicates pathogenicity is determined by transcriptional variation in three key races.</title>
        <authorList>
            <person name="Adams T.M."/>
            <person name="Armitage A.D."/>
            <person name="Sobczyk M.K."/>
            <person name="Bates H.J."/>
            <person name="Dunwell J.M."/>
            <person name="Nellist C.F."/>
            <person name="Harrison R.J."/>
        </authorList>
    </citation>
    <scope>NUCLEOTIDE SEQUENCE [LARGE SCALE GENOMIC DNA]</scope>
    <source>
        <strain evidence="4 5">SCRP249</strain>
        <strain evidence="3 6">SCRP324</strain>
    </source>
</reference>
<accession>A0A6A3N7D6</accession>
<evidence type="ECO:0000256" key="1">
    <source>
        <dbReference type="SAM" id="MobiDB-lite"/>
    </source>
</evidence>
<proteinExistence type="predicted"/>
<evidence type="ECO:0008006" key="7">
    <source>
        <dbReference type="Google" id="ProtNLM"/>
    </source>
</evidence>
<feature type="signal peptide" evidence="2">
    <location>
        <begin position="1"/>
        <end position="19"/>
    </location>
</feature>
<feature type="region of interest" description="Disordered" evidence="1">
    <location>
        <begin position="21"/>
        <end position="42"/>
    </location>
</feature>
<name>A0A6A3N7D6_9STRA</name>
<gene>
    <name evidence="4" type="ORF">PR001_g7210</name>
    <name evidence="3" type="ORF">PR002_g9946</name>
</gene>
<evidence type="ECO:0000256" key="2">
    <source>
        <dbReference type="SAM" id="SignalP"/>
    </source>
</evidence>
<comment type="caution">
    <text evidence="4">The sequence shown here is derived from an EMBL/GenBank/DDBJ whole genome shotgun (WGS) entry which is preliminary data.</text>
</comment>
<organism evidence="4 5">
    <name type="scientific">Phytophthora rubi</name>
    <dbReference type="NCBI Taxonomy" id="129364"/>
    <lineage>
        <taxon>Eukaryota</taxon>
        <taxon>Sar</taxon>
        <taxon>Stramenopiles</taxon>
        <taxon>Oomycota</taxon>
        <taxon>Peronosporomycetes</taxon>
        <taxon>Peronosporales</taxon>
        <taxon>Peronosporaceae</taxon>
        <taxon>Phytophthora</taxon>
    </lineage>
</organism>
<sequence length="69" mass="7264">MPLLVALLCLLPIGSSSFAKESRPHGVAHTRQGPARTHAASGAAATTAVRRLHCCWQSGQVRQVPPVPL</sequence>
<feature type="chain" id="PRO_5036165265" description="RxLR effector protein" evidence="2">
    <location>
        <begin position="20"/>
        <end position="69"/>
    </location>
</feature>
<dbReference type="Proteomes" id="UP000435112">
    <property type="component" value="Unassembled WGS sequence"/>
</dbReference>
<evidence type="ECO:0000313" key="6">
    <source>
        <dbReference type="Proteomes" id="UP000435112"/>
    </source>
</evidence>
<keyword evidence="2" id="KW-0732">Signal</keyword>
<evidence type="ECO:0000313" key="5">
    <source>
        <dbReference type="Proteomes" id="UP000429607"/>
    </source>
</evidence>
<evidence type="ECO:0000313" key="4">
    <source>
        <dbReference type="EMBL" id="KAE9040143.1"/>
    </source>
</evidence>
<dbReference type="Proteomes" id="UP000429607">
    <property type="component" value="Unassembled WGS sequence"/>
</dbReference>
<evidence type="ECO:0000313" key="3">
    <source>
        <dbReference type="EMBL" id="KAE9030223.1"/>
    </source>
</evidence>
<protein>
    <recommendedName>
        <fullName evidence="7">RxLR effector protein</fullName>
    </recommendedName>
</protein>
<dbReference type="EMBL" id="QXFU01000547">
    <property type="protein sequence ID" value="KAE9030223.1"/>
    <property type="molecule type" value="Genomic_DNA"/>
</dbReference>